<feature type="transmembrane region" description="Helical" evidence="8">
    <location>
        <begin position="761"/>
        <end position="784"/>
    </location>
</feature>
<keyword evidence="4" id="KW-0547">Nucleotide-binding</keyword>
<feature type="transmembrane region" description="Helical" evidence="8">
    <location>
        <begin position="179"/>
        <end position="197"/>
    </location>
</feature>
<evidence type="ECO:0000256" key="5">
    <source>
        <dbReference type="ARBA" id="ARBA00022840"/>
    </source>
</evidence>
<gene>
    <name evidence="11" type="ORF">CTAYLR_009173</name>
</gene>
<dbReference type="Proteomes" id="UP001230188">
    <property type="component" value="Unassembled WGS sequence"/>
</dbReference>
<dbReference type="SUPFAM" id="SSF52540">
    <property type="entry name" value="P-loop containing nucleoside triphosphate hydrolases"/>
    <property type="match status" value="1"/>
</dbReference>
<dbReference type="Pfam" id="PF19055">
    <property type="entry name" value="ABC2_membrane_7"/>
    <property type="match status" value="1"/>
</dbReference>
<dbReference type="PANTHER" id="PTHR48041">
    <property type="entry name" value="ABC TRANSPORTER G FAMILY MEMBER 28"/>
    <property type="match status" value="1"/>
</dbReference>
<dbReference type="SMART" id="SM00382">
    <property type="entry name" value="AAA"/>
    <property type="match status" value="1"/>
</dbReference>
<dbReference type="EMBL" id="JAQMWT010000246">
    <property type="protein sequence ID" value="KAJ8606829.1"/>
    <property type="molecule type" value="Genomic_DNA"/>
</dbReference>
<dbReference type="GO" id="GO:0016020">
    <property type="term" value="C:membrane"/>
    <property type="evidence" value="ECO:0007669"/>
    <property type="project" value="UniProtKB-SubCell"/>
</dbReference>
<dbReference type="InterPro" id="IPR043926">
    <property type="entry name" value="ABCG_dom"/>
</dbReference>
<dbReference type="GO" id="GO:0005524">
    <property type="term" value="F:ATP binding"/>
    <property type="evidence" value="ECO:0007669"/>
    <property type="project" value="UniProtKB-KW"/>
</dbReference>
<evidence type="ECO:0000256" key="3">
    <source>
        <dbReference type="ARBA" id="ARBA00022692"/>
    </source>
</evidence>
<feature type="signal peptide" evidence="9">
    <location>
        <begin position="1"/>
        <end position="26"/>
    </location>
</feature>
<comment type="caution">
    <text evidence="11">The sequence shown here is derived from an EMBL/GenBank/DDBJ whole genome shotgun (WGS) entry which is preliminary data.</text>
</comment>
<dbReference type="InterPro" id="IPR050352">
    <property type="entry name" value="ABCG_transporters"/>
</dbReference>
<proteinExistence type="predicted"/>
<dbReference type="PROSITE" id="PS00211">
    <property type="entry name" value="ABC_TRANSPORTER_1"/>
    <property type="match status" value="1"/>
</dbReference>
<keyword evidence="12" id="KW-1185">Reference proteome</keyword>
<dbReference type="InterPro" id="IPR027417">
    <property type="entry name" value="P-loop_NTPase"/>
</dbReference>
<dbReference type="InterPro" id="IPR003593">
    <property type="entry name" value="AAA+_ATPase"/>
</dbReference>
<dbReference type="FunFam" id="3.40.50.300:FF:000367">
    <property type="entry name" value="ABC transporter G family member 24"/>
    <property type="match status" value="1"/>
</dbReference>
<evidence type="ECO:0000256" key="8">
    <source>
        <dbReference type="SAM" id="Phobius"/>
    </source>
</evidence>
<feature type="domain" description="ABC transporter" evidence="10">
    <location>
        <begin position="273"/>
        <end position="513"/>
    </location>
</feature>
<evidence type="ECO:0000313" key="12">
    <source>
        <dbReference type="Proteomes" id="UP001230188"/>
    </source>
</evidence>
<dbReference type="Gene3D" id="3.40.50.300">
    <property type="entry name" value="P-loop containing nucleotide triphosphate hydrolases"/>
    <property type="match status" value="1"/>
</dbReference>
<dbReference type="Pfam" id="PF00005">
    <property type="entry name" value="ABC_tran"/>
    <property type="match status" value="1"/>
</dbReference>
<reference evidence="11" key="1">
    <citation type="submission" date="2023-01" db="EMBL/GenBank/DDBJ databases">
        <title>Metagenome sequencing of chrysophaentin producing Chrysophaeum taylorii.</title>
        <authorList>
            <person name="Davison J."/>
            <person name="Bewley C."/>
        </authorList>
    </citation>
    <scope>NUCLEOTIDE SEQUENCE</scope>
    <source>
        <strain evidence="11">NIES-1699</strain>
    </source>
</reference>
<name>A0AAD7UK14_9STRA</name>
<keyword evidence="9" id="KW-0732">Signal</keyword>
<dbReference type="AlphaFoldDB" id="A0AAD7UK14"/>
<feature type="transmembrane region" description="Helical" evidence="8">
    <location>
        <begin position="796"/>
        <end position="818"/>
    </location>
</feature>
<protein>
    <recommendedName>
        <fullName evidence="10">ABC transporter domain-containing protein</fullName>
    </recommendedName>
</protein>
<feature type="transmembrane region" description="Helical" evidence="8">
    <location>
        <begin position="720"/>
        <end position="740"/>
    </location>
</feature>
<dbReference type="GO" id="GO:0140359">
    <property type="term" value="F:ABC-type transporter activity"/>
    <property type="evidence" value="ECO:0007669"/>
    <property type="project" value="InterPro"/>
</dbReference>
<feature type="chain" id="PRO_5042053504" description="ABC transporter domain-containing protein" evidence="9">
    <location>
        <begin position="27"/>
        <end position="935"/>
    </location>
</feature>
<organism evidence="11 12">
    <name type="scientific">Chrysophaeum taylorii</name>
    <dbReference type="NCBI Taxonomy" id="2483200"/>
    <lineage>
        <taxon>Eukaryota</taxon>
        <taxon>Sar</taxon>
        <taxon>Stramenopiles</taxon>
        <taxon>Ochrophyta</taxon>
        <taxon>Pelagophyceae</taxon>
        <taxon>Pelagomonadales</taxon>
        <taxon>Pelagomonadaceae</taxon>
        <taxon>Chrysophaeum</taxon>
    </lineage>
</organism>
<keyword evidence="5" id="KW-0067">ATP-binding</keyword>
<keyword evidence="2" id="KW-0813">Transport</keyword>
<feature type="transmembrane region" description="Helical" evidence="8">
    <location>
        <begin position="825"/>
        <end position="846"/>
    </location>
</feature>
<evidence type="ECO:0000313" key="11">
    <source>
        <dbReference type="EMBL" id="KAJ8606829.1"/>
    </source>
</evidence>
<dbReference type="InterPro" id="IPR003439">
    <property type="entry name" value="ABC_transporter-like_ATP-bd"/>
</dbReference>
<evidence type="ECO:0000256" key="6">
    <source>
        <dbReference type="ARBA" id="ARBA00022989"/>
    </source>
</evidence>
<dbReference type="PROSITE" id="PS50893">
    <property type="entry name" value="ABC_TRANSPORTER_2"/>
    <property type="match status" value="1"/>
</dbReference>
<sequence length="935" mass="101099">MVAAEAALRALLLVSIVAHRARGGAAGDDDCTSNTWQTLYYEGGDVKQYATTDACQESFTVEAGYYSPAGAAIATSLAEAEAYFMNAWLDNITTSRCRTIYENSTQTYYLRCACTQGFLCLENSALPIFCPKKYYCRTPKKYKKCKHGHYCKEGSVYGTKCSLSSCPSGSSAPEGSGQGTIVFIAFTLVVFVIFKLYERHADIKARREYQEMDAYLEDLVAHTSSTTAAAAAANPMTMSSAAVVVEEEGGEPSAATTGGGGGGKNSTIHEFVIEFKDVCYTLPNGVAIMKNASGQLAPRTSTAIMGASGAGKTTIMNLITGKAKKTSGQIFVNGEECESLAPWKSKVGFVPQDDIMHRRLTVLQNVTFSAELRLPASMPAATKTDKVRATLATLKLDHVRHSIIGDERKRGVSGGQRKRVNVALEIVADPSVLFLDEPTSGLDSVSATELAKMLGSIALSSGMTLAAVIHSPGPAAFKAFTHLLLLQTGGTVVYAGERAGVEPYFSSLGFVFPNEDEPLADYLMGCIAGRIQPEIPANCDPVEARILSTWDHMTGFGDVWVLRKADKDGGEEQPSESRGLELTSAERASILSPADAGVLKSLELAFRDWFVHFKADASELPSAIAGQCVCGQKESEKERAGFRRQYVLCLARAFRQQYTSFTSHFFGVVLVNFGVGLFLATLIGTDLNVLGAYPSDICNKQYPALAGSCRDLQEDAYVSAFQFVSFILLGSGAAVASGTFGAEQIIFFREASTGLNTVAYFFAKVTGDIPMVLSSTICAFAGLMTSFVSPMPPAQIFAGLAVVFTFAYLSGYFLSFVLPYSACGLAAVGWGVVWGLLFSGLVLVMSEDGNKTFMAMSVPRWFNEAVYYASTVHPFSKVRRGSQKGEDYYDFSRENQYYRFFQTYSEAMGWACVITLAWLFIDLVVLVFTNLDKKK</sequence>
<keyword evidence="7 8" id="KW-0472">Membrane</keyword>
<accession>A0AAD7UK14</accession>
<keyword evidence="3 8" id="KW-0812">Transmembrane</keyword>
<feature type="transmembrane region" description="Helical" evidence="8">
    <location>
        <begin position="907"/>
        <end position="929"/>
    </location>
</feature>
<evidence type="ECO:0000259" key="10">
    <source>
        <dbReference type="PROSITE" id="PS50893"/>
    </source>
</evidence>
<evidence type="ECO:0000256" key="9">
    <source>
        <dbReference type="SAM" id="SignalP"/>
    </source>
</evidence>
<comment type="subcellular location">
    <subcellularLocation>
        <location evidence="1">Membrane</location>
        <topology evidence="1">Multi-pass membrane protein</topology>
    </subcellularLocation>
</comment>
<evidence type="ECO:0000256" key="7">
    <source>
        <dbReference type="ARBA" id="ARBA00023136"/>
    </source>
</evidence>
<evidence type="ECO:0000256" key="2">
    <source>
        <dbReference type="ARBA" id="ARBA00022448"/>
    </source>
</evidence>
<evidence type="ECO:0000256" key="4">
    <source>
        <dbReference type="ARBA" id="ARBA00022741"/>
    </source>
</evidence>
<keyword evidence="6 8" id="KW-1133">Transmembrane helix</keyword>
<dbReference type="PANTHER" id="PTHR48041:SF91">
    <property type="entry name" value="ABC TRANSPORTER G FAMILY MEMBER 28"/>
    <property type="match status" value="1"/>
</dbReference>
<evidence type="ECO:0000256" key="1">
    <source>
        <dbReference type="ARBA" id="ARBA00004141"/>
    </source>
</evidence>
<feature type="transmembrane region" description="Helical" evidence="8">
    <location>
        <begin position="665"/>
        <end position="684"/>
    </location>
</feature>
<dbReference type="InterPro" id="IPR017871">
    <property type="entry name" value="ABC_transporter-like_CS"/>
</dbReference>
<dbReference type="GO" id="GO:0016887">
    <property type="term" value="F:ATP hydrolysis activity"/>
    <property type="evidence" value="ECO:0007669"/>
    <property type="project" value="InterPro"/>
</dbReference>